<name>A0ACC4W6A5_STRFR</name>
<reference evidence="1" key="1">
    <citation type="submission" date="2015-07" db="EMBL/GenBank/DDBJ databases">
        <title>Draft genome sequence of Streptomyces fradiae, a resistant strain to nitron-oligomycin.</title>
        <authorList>
            <person name="Vatlin A.A."/>
            <person name="Bekker O.B."/>
            <person name="Danilenko V.N."/>
        </authorList>
    </citation>
    <scope>NUCLEOTIDE SEQUENCE</scope>
    <source>
        <strain evidence="1">Olg1-1</strain>
    </source>
</reference>
<sequence length="80" mass="8485">MCGGWAGCHDGDHLLALRLAVVAGQITVETAEAIRDYSCPVELFPSGAEAAVHGVREISCPGPEGRRAIDKIRRARADLT</sequence>
<protein>
    <submittedName>
        <fullName evidence="1">Uncharacterized protein</fullName>
    </submittedName>
</protein>
<organism evidence="1 2">
    <name type="scientific">Streptomyces fradiae</name>
    <name type="common">Streptomyces roseoflavus</name>
    <dbReference type="NCBI Taxonomy" id="1906"/>
    <lineage>
        <taxon>Bacteria</taxon>
        <taxon>Bacillati</taxon>
        <taxon>Actinomycetota</taxon>
        <taxon>Actinomycetes</taxon>
        <taxon>Kitasatosporales</taxon>
        <taxon>Streptomycetaceae</taxon>
        <taxon>Streptomyces</taxon>
    </lineage>
</organism>
<comment type="caution">
    <text evidence="1">The sequence shown here is derived from an EMBL/GenBank/DDBJ whole genome shotgun (WGS) entry which is preliminary data.</text>
</comment>
<evidence type="ECO:0000313" key="2">
    <source>
        <dbReference type="Proteomes" id="UP000037185"/>
    </source>
</evidence>
<keyword evidence="2" id="KW-1185">Reference proteome</keyword>
<dbReference type="Proteomes" id="UP000037185">
    <property type="component" value="Unassembled WGS sequence"/>
</dbReference>
<evidence type="ECO:0000313" key="1">
    <source>
        <dbReference type="EMBL" id="KNE80158.1"/>
    </source>
</evidence>
<gene>
    <name evidence="1" type="ORF">ADZ36_23715</name>
</gene>
<proteinExistence type="predicted"/>
<dbReference type="EMBL" id="LGSP01000058">
    <property type="protein sequence ID" value="KNE80158.1"/>
    <property type="molecule type" value="Genomic_DNA"/>
</dbReference>
<accession>A0ACC4W6A5</accession>